<evidence type="ECO:0000313" key="2">
    <source>
        <dbReference type="Proteomes" id="UP000003586"/>
    </source>
</evidence>
<accession>W0F652</accession>
<dbReference type="AlphaFoldDB" id="W0F652"/>
<evidence type="ECO:0000313" key="1">
    <source>
        <dbReference type="EMBL" id="AHF17278.1"/>
    </source>
</evidence>
<gene>
    <name evidence="1" type="ORF">NIASO_05090</name>
</gene>
<protein>
    <submittedName>
        <fullName evidence="1">Uncharacterized protein</fullName>
    </submittedName>
</protein>
<organism evidence="1 2">
    <name type="scientific">Niabella soli DSM 19437</name>
    <dbReference type="NCBI Taxonomy" id="929713"/>
    <lineage>
        <taxon>Bacteria</taxon>
        <taxon>Pseudomonadati</taxon>
        <taxon>Bacteroidota</taxon>
        <taxon>Chitinophagia</taxon>
        <taxon>Chitinophagales</taxon>
        <taxon>Chitinophagaceae</taxon>
        <taxon>Niabella</taxon>
    </lineage>
</organism>
<name>W0F652_9BACT</name>
<dbReference type="eggNOG" id="COG3157">
    <property type="taxonomic scope" value="Bacteria"/>
</dbReference>
<reference evidence="1 2" key="1">
    <citation type="submission" date="2013-12" db="EMBL/GenBank/DDBJ databases">
        <authorList>
            <consortium name="DOE Joint Genome Institute"/>
            <person name="Eisen J."/>
            <person name="Huntemann M."/>
            <person name="Han J."/>
            <person name="Chen A."/>
            <person name="Kyrpides N."/>
            <person name="Mavromatis K."/>
            <person name="Markowitz V."/>
            <person name="Palaniappan K."/>
            <person name="Ivanova N."/>
            <person name="Schaumberg A."/>
            <person name="Pati A."/>
            <person name="Liolios K."/>
            <person name="Nordberg H.P."/>
            <person name="Cantor M.N."/>
            <person name="Hua S.X."/>
            <person name="Woyke T."/>
        </authorList>
    </citation>
    <scope>NUCLEOTIDE SEQUENCE [LARGE SCALE GENOMIC DNA]</scope>
    <source>
        <strain evidence="2">DSM 19437</strain>
    </source>
</reference>
<dbReference type="RefSeq" id="WP_008583065.1">
    <property type="nucleotide sequence ID" value="NZ_CP007035.1"/>
</dbReference>
<keyword evidence="2" id="KW-1185">Reference proteome</keyword>
<dbReference type="KEGG" id="nso:NIASO_05090"/>
<dbReference type="STRING" id="929713.NIASO_05090"/>
<dbReference type="OrthoDB" id="1494340at2"/>
<dbReference type="HOGENOM" id="CLU_1233958_0_0_10"/>
<dbReference type="Proteomes" id="UP000003586">
    <property type="component" value="Chromosome"/>
</dbReference>
<dbReference type="EMBL" id="CP007035">
    <property type="protein sequence ID" value="AHF17278.1"/>
    <property type="molecule type" value="Genomic_DNA"/>
</dbReference>
<proteinExistence type="predicted"/>
<sequence length="224" mass="24141">MKSIFLFLFTFVVVGLFAQTPATIYARIANKDGSLVKGTAFNTSNKGMFDNLLIVKNLSGGTDNSAIIELEVPTSGYTATFRSLAQATAAQPQSAPAKPIATRNIATTMNPTVANAAKTITPNIALLAYPISRIDISVTATRDGGNASIEFITREIILENVKVESCTENMATGTTKIKFKGTRIGWVYVDRPLPAFRPGNITKSGWNAVAGTAWNNFEIIQRPY</sequence>